<evidence type="ECO:0000256" key="5">
    <source>
        <dbReference type="ARBA" id="ARBA00023014"/>
    </source>
</evidence>
<dbReference type="InterPro" id="IPR050377">
    <property type="entry name" value="Radical_SAM_PqqE_MftC-like"/>
</dbReference>
<dbReference type="InterPro" id="IPR058240">
    <property type="entry name" value="rSAM_sf"/>
</dbReference>
<dbReference type="PANTHER" id="PTHR11228:SF27">
    <property type="entry name" value="GLYCYL-RADICAL ENZYME ACTIVATING ENZYME MJ1227-RELATED"/>
    <property type="match status" value="1"/>
</dbReference>
<dbReference type="PROSITE" id="PS51918">
    <property type="entry name" value="RADICAL_SAM"/>
    <property type="match status" value="1"/>
</dbReference>
<dbReference type="InterPro" id="IPR007197">
    <property type="entry name" value="rSAM"/>
</dbReference>
<dbReference type="SUPFAM" id="SSF102114">
    <property type="entry name" value="Radical SAM enzymes"/>
    <property type="match status" value="1"/>
</dbReference>
<feature type="domain" description="Radical SAM core" evidence="6">
    <location>
        <begin position="15"/>
        <end position="224"/>
    </location>
</feature>
<keyword evidence="4" id="KW-0408">Iron</keyword>
<dbReference type="InterPro" id="IPR013785">
    <property type="entry name" value="Aldolase_TIM"/>
</dbReference>
<accession>A0ABU9DZH5</accession>
<evidence type="ECO:0000313" key="7">
    <source>
        <dbReference type="EMBL" id="MEK8179165.1"/>
    </source>
</evidence>
<evidence type="ECO:0000256" key="2">
    <source>
        <dbReference type="ARBA" id="ARBA00022691"/>
    </source>
</evidence>
<dbReference type="NCBIfam" id="TIGR02495">
    <property type="entry name" value="NrdG2"/>
    <property type="match status" value="1"/>
</dbReference>
<dbReference type="EMBL" id="JBBPCB010000001">
    <property type="protein sequence ID" value="MEK8179165.1"/>
    <property type="molecule type" value="Genomic_DNA"/>
</dbReference>
<organism evidence="7 8">
    <name type="scientific">Flavobacterium buctense</name>
    <dbReference type="NCBI Taxonomy" id="1648146"/>
    <lineage>
        <taxon>Bacteria</taxon>
        <taxon>Pseudomonadati</taxon>
        <taxon>Bacteroidota</taxon>
        <taxon>Flavobacteriia</taxon>
        <taxon>Flavobacteriales</taxon>
        <taxon>Flavobacteriaceae</taxon>
        <taxon>Flavobacterium</taxon>
    </lineage>
</organism>
<dbReference type="Proteomes" id="UP001491349">
    <property type="component" value="Unassembled WGS sequence"/>
</dbReference>
<dbReference type="CDD" id="cd01335">
    <property type="entry name" value="Radical_SAM"/>
    <property type="match status" value="1"/>
</dbReference>
<comment type="cofactor">
    <cofactor evidence="1">
        <name>[4Fe-4S] cluster</name>
        <dbReference type="ChEBI" id="CHEBI:49883"/>
    </cofactor>
</comment>
<dbReference type="RefSeq" id="WP_187659295.1">
    <property type="nucleotide sequence ID" value="NZ_JACTAB010000001.1"/>
</dbReference>
<sequence>MTKPIYNITPFTLLDYPNKSACIFWYAGCNMRCLYCYNPEIVLGKGKLPFTEAISFLTTRIGLLDAVVFSGGECLIHKNIKEQIKAVKAMGFLVKIDTNGTNPELLQQLIEENLIDYVALDFKASYQSFKFITQSDLFDLFEKSLQILLNSNIQYEVRTTYHSKLIAAEELNDMIDYLKYNQYTGTYYIQYFRNDVDTLGKLPNSYNHLEEQLHLYSDMKIVLR</sequence>
<gene>
    <name evidence="7" type="ORF">WMW71_02320</name>
</gene>
<evidence type="ECO:0000259" key="6">
    <source>
        <dbReference type="PROSITE" id="PS51918"/>
    </source>
</evidence>
<keyword evidence="8" id="KW-1185">Reference proteome</keyword>
<proteinExistence type="predicted"/>
<evidence type="ECO:0000256" key="3">
    <source>
        <dbReference type="ARBA" id="ARBA00022723"/>
    </source>
</evidence>
<name>A0ABU9DZH5_9FLAO</name>
<comment type="caution">
    <text evidence="7">The sequence shown here is derived from an EMBL/GenBank/DDBJ whole genome shotgun (WGS) entry which is preliminary data.</text>
</comment>
<dbReference type="Pfam" id="PF04055">
    <property type="entry name" value="Radical_SAM"/>
    <property type="match status" value="1"/>
</dbReference>
<dbReference type="Gene3D" id="3.20.20.70">
    <property type="entry name" value="Aldolase class I"/>
    <property type="match status" value="1"/>
</dbReference>
<keyword evidence="3" id="KW-0479">Metal-binding</keyword>
<protein>
    <submittedName>
        <fullName evidence="7">Anaerobic ribonucleoside-triphosphate reductase activating protein</fullName>
    </submittedName>
</protein>
<dbReference type="SFLD" id="SFLDG01094">
    <property type="entry name" value="Uncharacterised_Radical_SAM_Su"/>
    <property type="match status" value="1"/>
</dbReference>
<dbReference type="InterPro" id="IPR012840">
    <property type="entry name" value="NrdG2"/>
</dbReference>
<dbReference type="SFLD" id="SFLDS00029">
    <property type="entry name" value="Radical_SAM"/>
    <property type="match status" value="1"/>
</dbReference>
<dbReference type="SFLD" id="SFLDG01067">
    <property type="entry name" value="SPASM/twitch_domain_containing"/>
    <property type="match status" value="1"/>
</dbReference>
<keyword evidence="2" id="KW-0949">S-adenosyl-L-methionine</keyword>
<evidence type="ECO:0000313" key="8">
    <source>
        <dbReference type="Proteomes" id="UP001491349"/>
    </source>
</evidence>
<reference evidence="7 8" key="1">
    <citation type="submission" date="2024-04" db="EMBL/GenBank/DDBJ databases">
        <title>draft genome sequnece of Flavobacterium buctense JCM 30750.</title>
        <authorList>
            <person name="Kim D.-U."/>
        </authorList>
    </citation>
    <scope>NUCLEOTIDE SEQUENCE [LARGE SCALE GENOMIC DNA]</scope>
    <source>
        <strain evidence="7 8">JCM 30750</strain>
    </source>
</reference>
<keyword evidence="5" id="KW-0411">Iron-sulfur</keyword>
<evidence type="ECO:0000256" key="4">
    <source>
        <dbReference type="ARBA" id="ARBA00023004"/>
    </source>
</evidence>
<evidence type="ECO:0000256" key="1">
    <source>
        <dbReference type="ARBA" id="ARBA00001966"/>
    </source>
</evidence>
<dbReference type="PANTHER" id="PTHR11228">
    <property type="entry name" value="RADICAL SAM DOMAIN PROTEIN"/>
    <property type="match status" value="1"/>
</dbReference>